<proteinExistence type="predicted"/>
<feature type="compositionally biased region" description="Low complexity" evidence="1">
    <location>
        <begin position="47"/>
        <end position="56"/>
    </location>
</feature>
<gene>
    <name evidence="2" type="ORF">IL334_000890</name>
</gene>
<protein>
    <recommendedName>
        <fullName evidence="4">BZIP domain-containing protein</fullName>
    </recommendedName>
</protein>
<dbReference type="GeneID" id="87953021"/>
<accession>A0ABZ1CQL1</accession>
<evidence type="ECO:0000313" key="3">
    <source>
        <dbReference type="Proteomes" id="UP001329825"/>
    </source>
</evidence>
<name>A0ABZ1CQL1_9TREE</name>
<dbReference type="RefSeq" id="XP_062788703.1">
    <property type="nucleotide sequence ID" value="XM_062932652.1"/>
</dbReference>
<dbReference type="EMBL" id="CP141881">
    <property type="protein sequence ID" value="WRT63963.1"/>
    <property type="molecule type" value="Genomic_DNA"/>
</dbReference>
<reference evidence="2 3" key="1">
    <citation type="submission" date="2024-01" db="EMBL/GenBank/DDBJ databases">
        <title>Comparative genomics of Cryptococcus and Kwoniella reveals pathogenesis evolution and contrasting modes of karyotype evolution via chromosome fusion or intercentromeric recombination.</title>
        <authorList>
            <person name="Coelho M.A."/>
            <person name="David-Palma M."/>
            <person name="Shea T."/>
            <person name="Bowers K."/>
            <person name="McGinley-Smith S."/>
            <person name="Mohammad A.W."/>
            <person name="Gnirke A."/>
            <person name="Yurkov A.M."/>
            <person name="Nowrousian M."/>
            <person name="Sun S."/>
            <person name="Cuomo C.A."/>
            <person name="Heitman J."/>
        </authorList>
    </citation>
    <scope>NUCLEOTIDE SEQUENCE [LARGE SCALE GENOMIC DNA]</scope>
    <source>
        <strain evidence="2">CBS 11374</strain>
    </source>
</reference>
<evidence type="ECO:0000256" key="1">
    <source>
        <dbReference type="SAM" id="MobiDB-lite"/>
    </source>
</evidence>
<feature type="compositionally biased region" description="Basic residues" evidence="1">
    <location>
        <begin position="26"/>
        <end position="35"/>
    </location>
</feature>
<feature type="region of interest" description="Disordered" evidence="1">
    <location>
        <begin position="26"/>
        <end position="83"/>
    </location>
</feature>
<sequence length="83" mass="9337">MGCISSKNCCDPDSELPGHEICTGVKKTRRQRSRHYSNLQERKGRRASNTSSSSRNPMIQRDSVAEMRDMIASMGGWHESAHT</sequence>
<dbReference type="Proteomes" id="UP001329825">
    <property type="component" value="Chromosome 1"/>
</dbReference>
<organism evidence="2 3">
    <name type="scientific">Kwoniella shivajii</name>
    <dbReference type="NCBI Taxonomy" id="564305"/>
    <lineage>
        <taxon>Eukaryota</taxon>
        <taxon>Fungi</taxon>
        <taxon>Dikarya</taxon>
        <taxon>Basidiomycota</taxon>
        <taxon>Agaricomycotina</taxon>
        <taxon>Tremellomycetes</taxon>
        <taxon>Tremellales</taxon>
        <taxon>Cryptococcaceae</taxon>
        <taxon>Kwoniella</taxon>
    </lineage>
</organism>
<evidence type="ECO:0000313" key="2">
    <source>
        <dbReference type="EMBL" id="WRT63963.1"/>
    </source>
</evidence>
<keyword evidence="3" id="KW-1185">Reference proteome</keyword>
<evidence type="ECO:0008006" key="4">
    <source>
        <dbReference type="Google" id="ProtNLM"/>
    </source>
</evidence>